<dbReference type="GO" id="GO:0003677">
    <property type="term" value="F:DNA binding"/>
    <property type="evidence" value="ECO:0007669"/>
    <property type="project" value="InterPro"/>
</dbReference>
<dbReference type="Gene3D" id="3.30.70.370">
    <property type="match status" value="1"/>
</dbReference>
<dbReference type="EMBL" id="UFQT01000105">
    <property type="protein sequence ID" value="SSX20028.1"/>
    <property type="molecule type" value="Genomic_DNA"/>
</dbReference>
<dbReference type="SUPFAM" id="SSF52540">
    <property type="entry name" value="P-loop containing nucleoside triphosphate hydrolases"/>
    <property type="match status" value="1"/>
</dbReference>
<dbReference type="FunFam" id="1.10.3380.20:FF:000001">
    <property type="entry name" value="DNA polymerase theta"/>
    <property type="match status" value="1"/>
</dbReference>
<evidence type="ECO:0000256" key="14">
    <source>
        <dbReference type="ARBA" id="ARBA00049244"/>
    </source>
</evidence>
<dbReference type="Pfam" id="PF00476">
    <property type="entry name" value="DNA_pol_A"/>
    <property type="match status" value="1"/>
</dbReference>
<evidence type="ECO:0000256" key="11">
    <source>
        <dbReference type="ARBA" id="ARBA00022932"/>
    </source>
</evidence>
<evidence type="ECO:0000256" key="1">
    <source>
        <dbReference type="ARBA" id="ARBA00001946"/>
    </source>
</evidence>
<dbReference type="PROSITE" id="PS51192">
    <property type="entry name" value="HELICASE_ATP_BIND_1"/>
    <property type="match status" value="1"/>
</dbReference>
<evidence type="ECO:0000256" key="15">
    <source>
        <dbReference type="ARBA" id="ARBA00074669"/>
    </source>
</evidence>
<protein>
    <recommendedName>
        <fullName evidence="15">DNA polymerase theta</fullName>
        <ecNumber evidence="4">2.7.7.7</ecNumber>
    </recommendedName>
</protein>
<dbReference type="CDD" id="cd08638">
    <property type="entry name" value="DNA_pol_A_theta"/>
    <property type="match status" value="1"/>
</dbReference>
<comment type="similarity">
    <text evidence="3">Belongs to the DNA polymerase type-A family.</text>
</comment>
<evidence type="ECO:0000256" key="6">
    <source>
        <dbReference type="ARBA" id="ARBA00022695"/>
    </source>
</evidence>
<dbReference type="SUPFAM" id="SSF158702">
    <property type="entry name" value="Sec63 N-terminal domain-like"/>
    <property type="match status" value="1"/>
</dbReference>
<comment type="catalytic activity">
    <reaction evidence="14">
        <text>DNA(n) + a 2'-deoxyribonucleoside 5'-triphosphate = DNA(n+1) + diphosphate</text>
        <dbReference type="Rhea" id="RHEA:22508"/>
        <dbReference type="Rhea" id="RHEA-COMP:17339"/>
        <dbReference type="Rhea" id="RHEA-COMP:17340"/>
        <dbReference type="ChEBI" id="CHEBI:33019"/>
        <dbReference type="ChEBI" id="CHEBI:61560"/>
        <dbReference type="ChEBI" id="CHEBI:173112"/>
        <dbReference type="EC" id="2.7.7.7"/>
    </reaction>
</comment>
<reference evidence="19" key="1">
    <citation type="submission" date="2018-04" db="EMBL/GenBank/DDBJ databases">
        <authorList>
            <person name="Go L.Y."/>
            <person name="Mitchell J.A."/>
        </authorList>
    </citation>
    <scope>NUCLEOTIDE SEQUENCE</scope>
    <source>
        <tissue evidence="19">Whole organism</tissue>
    </source>
</reference>
<keyword evidence="12" id="KW-0234">DNA repair</keyword>
<dbReference type="GO" id="GO:0016787">
    <property type="term" value="F:hydrolase activity"/>
    <property type="evidence" value="ECO:0007669"/>
    <property type="project" value="UniProtKB-KW"/>
</dbReference>
<evidence type="ECO:0000256" key="8">
    <source>
        <dbReference type="ARBA" id="ARBA00022763"/>
    </source>
</evidence>
<gene>
    <name evidence="19" type="primary">CSON000336</name>
</gene>
<evidence type="ECO:0000259" key="17">
    <source>
        <dbReference type="PROSITE" id="PS51192"/>
    </source>
</evidence>
<dbReference type="SMART" id="SM00490">
    <property type="entry name" value="HELICc"/>
    <property type="match status" value="1"/>
</dbReference>
<evidence type="ECO:0000256" key="2">
    <source>
        <dbReference type="ARBA" id="ARBA00004123"/>
    </source>
</evidence>
<dbReference type="Pfam" id="PF21099">
    <property type="entry name" value="POLQ_helical"/>
    <property type="match status" value="1"/>
</dbReference>
<dbReference type="InterPro" id="IPR002298">
    <property type="entry name" value="DNA_polymerase_A"/>
</dbReference>
<dbReference type="InterPro" id="IPR048960">
    <property type="entry name" value="POLQ-like_helical"/>
</dbReference>
<dbReference type="InterPro" id="IPR011545">
    <property type="entry name" value="DEAD/DEAH_box_helicase_dom"/>
</dbReference>
<evidence type="ECO:0000313" key="20">
    <source>
        <dbReference type="EMBL" id="SSX20028.1"/>
    </source>
</evidence>
<dbReference type="EC" id="2.7.7.7" evidence="4"/>
<keyword evidence="6" id="KW-0548">Nucleotidyltransferase</keyword>
<dbReference type="Pfam" id="PF00271">
    <property type="entry name" value="Helicase_C"/>
    <property type="match status" value="1"/>
</dbReference>
<dbReference type="InterPro" id="IPR014001">
    <property type="entry name" value="Helicase_ATP-bd"/>
</dbReference>
<evidence type="ECO:0000256" key="10">
    <source>
        <dbReference type="ARBA" id="ARBA00022840"/>
    </source>
</evidence>
<comment type="cofactor">
    <cofactor evidence="1">
        <name>Mg(2+)</name>
        <dbReference type="ChEBI" id="CHEBI:18420"/>
    </cofactor>
</comment>
<dbReference type="FunFam" id="3.40.50.300:FF:000813">
    <property type="entry name" value="helicase POLQ-like isoform X1"/>
    <property type="match status" value="1"/>
</dbReference>
<dbReference type="SMART" id="SM00482">
    <property type="entry name" value="POLAc"/>
    <property type="match status" value="1"/>
</dbReference>
<dbReference type="InterPro" id="IPR046931">
    <property type="entry name" value="HTH_61"/>
</dbReference>
<dbReference type="PRINTS" id="PR00868">
    <property type="entry name" value="DNAPOLI"/>
</dbReference>
<dbReference type="EMBL" id="UFQS01000105">
    <property type="protein sequence ID" value="SSW99648.1"/>
    <property type="molecule type" value="Genomic_DNA"/>
</dbReference>
<keyword evidence="5" id="KW-0808">Transferase</keyword>
<organism evidence="19">
    <name type="scientific">Culicoides sonorensis</name>
    <name type="common">Biting midge</name>
    <dbReference type="NCBI Taxonomy" id="179676"/>
    <lineage>
        <taxon>Eukaryota</taxon>
        <taxon>Metazoa</taxon>
        <taxon>Ecdysozoa</taxon>
        <taxon>Arthropoda</taxon>
        <taxon>Hexapoda</taxon>
        <taxon>Insecta</taxon>
        <taxon>Pterygota</taxon>
        <taxon>Neoptera</taxon>
        <taxon>Endopterygota</taxon>
        <taxon>Diptera</taxon>
        <taxon>Nematocera</taxon>
        <taxon>Chironomoidea</taxon>
        <taxon>Ceratopogonidae</taxon>
        <taxon>Ceratopogoninae</taxon>
        <taxon>Culicoides</taxon>
        <taxon>Monoculicoides</taxon>
    </lineage>
</organism>
<dbReference type="InterPro" id="IPR043502">
    <property type="entry name" value="DNA/RNA_pol_sf"/>
</dbReference>
<feature type="region of interest" description="Disordered" evidence="16">
    <location>
        <begin position="43"/>
        <end position="67"/>
    </location>
</feature>
<dbReference type="Gene3D" id="1.10.150.20">
    <property type="entry name" value="5' to 3' exonuclease, C-terminal subdomain"/>
    <property type="match status" value="1"/>
</dbReference>
<dbReference type="CDD" id="cd18026">
    <property type="entry name" value="DEXHc_POLQ-like"/>
    <property type="match status" value="1"/>
</dbReference>
<reference evidence="20" key="2">
    <citation type="submission" date="2018-07" db="EMBL/GenBank/DDBJ databases">
        <authorList>
            <person name="Quirk P.G."/>
            <person name="Krulwich T.A."/>
        </authorList>
    </citation>
    <scope>NUCLEOTIDE SEQUENCE</scope>
</reference>
<dbReference type="Gene3D" id="3.30.420.10">
    <property type="entry name" value="Ribonuclease H-like superfamily/Ribonuclease H"/>
    <property type="match status" value="1"/>
</dbReference>
<dbReference type="InterPro" id="IPR001098">
    <property type="entry name" value="DNA-dir_DNA_pol_A_palm_dom"/>
</dbReference>
<dbReference type="Pfam" id="PF00270">
    <property type="entry name" value="DEAD"/>
    <property type="match status" value="1"/>
</dbReference>
<keyword evidence="10" id="KW-0067">ATP-binding</keyword>
<evidence type="ECO:0000313" key="19">
    <source>
        <dbReference type="EMBL" id="SSW99648.1"/>
    </source>
</evidence>
<keyword evidence="11" id="KW-0239">DNA-directed DNA polymerase</keyword>
<dbReference type="InterPro" id="IPR001650">
    <property type="entry name" value="Helicase_C-like"/>
</dbReference>
<dbReference type="GO" id="GO:0003887">
    <property type="term" value="F:DNA-directed DNA polymerase activity"/>
    <property type="evidence" value="ECO:0007669"/>
    <property type="project" value="UniProtKB-KW"/>
</dbReference>
<dbReference type="GO" id="GO:0005634">
    <property type="term" value="C:nucleus"/>
    <property type="evidence" value="ECO:0007669"/>
    <property type="project" value="UniProtKB-SubCell"/>
</dbReference>
<feature type="compositionally biased region" description="Polar residues" evidence="16">
    <location>
        <begin position="1187"/>
        <end position="1203"/>
    </location>
</feature>
<dbReference type="Gene3D" id="3.40.50.300">
    <property type="entry name" value="P-loop containing nucleotide triphosphate hydrolases"/>
    <property type="match status" value="2"/>
</dbReference>
<evidence type="ECO:0000256" key="16">
    <source>
        <dbReference type="SAM" id="MobiDB-lite"/>
    </source>
</evidence>
<dbReference type="Pfam" id="PF20470">
    <property type="entry name" value="HTH_61"/>
    <property type="match status" value="1"/>
</dbReference>
<proteinExistence type="inferred from homology"/>
<dbReference type="SMART" id="SM00487">
    <property type="entry name" value="DEXDc"/>
    <property type="match status" value="1"/>
</dbReference>
<dbReference type="PROSITE" id="PS51194">
    <property type="entry name" value="HELICASE_CTER"/>
    <property type="match status" value="1"/>
</dbReference>
<keyword evidence="8" id="KW-0227">DNA damage</keyword>
<dbReference type="GO" id="GO:0097681">
    <property type="term" value="P:double-strand break repair via alternative nonhomologous end joining"/>
    <property type="evidence" value="ECO:0007669"/>
    <property type="project" value="TreeGrafter"/>
</dbReference>
<keyword evidence="7" id="KW-0547">Nucleotide-binding</keyword>
<feature type="compositionally biased region" description="Basic and acidic residues" evidence="16">
    <location>
        <begin position="1114"/>
        <end position="1142"/>
    </location>
</feature>
<dbReference type="PANTHER" id="PTHR10133:SF62">
    <property type="entry name" value="DNA POLYMERASE THETA"/>
    <property type="match status" value="1"/>
</dbReference>
<dbReference type="FunFam" id="1.10.150.20:FF:000070">
    <property type="entry name" value="DNA polymerase I, putative"/>
    <property type="match status" value="1"/>
</dbReference>
<dbReference type="InterPro" id="IPR036397">
    <property type="entry name" value="RNaseH_sf"/>
</dbReference>
<feature type="domain" description="Helicase ATP-binding" evidence="17">
    <location>
        <begin position="335"/>
        <end position="508"/>
    </location>
</feature>
<comment type="subcellular location">
    <subcellularLocation>
        <location evidence="2">Nucleus</location>
    </subcellularLocation>
</comment>
<dbReference type="CDD" id="cd18795">
    <property type="entry name" value="SF2_C_Ski2"/>
    <property type="match status" value="1"/>
</dbReference>
<feature type="compositionally biased region" description="Basic residues" evidence="16">
    <location>
        <begin position="1151"/>
        <end position="1163"/>
    </location>
</feature>
<sequence>MDQFSQTFDLGSDTLEQIERQAAAINCKKNTKHDSSIEVIESSPGFENTRRQTRARREKLRSLTQKRREQTLKEKSVVVADVIKPTNEMRLRKDELDVLLGGLDSNFMESQFDCTPNKSVRNEVKSKHPDLEGLTQLLETESTFDIPIAISDKENLIPNKPDLVKEFEGLNMSEFLNSNFEPDPKCSNEPENVPFNSDSVSFKEIIEVKEMQDAKKALIAENEQENFSESIFSEELFLENHNDSSIIKEGTLKLEDDSMKSVHTPIHNLSLKSNQSIAMKISSQRKSQSVSLKVDTSQNLKLMSSWGLSKVILAEYKKKGITEMFEWQCECLSNTKVLFDGSNLVYSAPTSAGKTLVSEILMTKIVMEKRKKAIMILPFVSVVREKMHYLQDLLTPAGLRVEGFFGGYHPPGGFDLINIAICTIEKANSIINRLLETGNLGDIGVIVVDEVHLISDSGRGYILELLLAKVMYMCQKYGLQIQIITMSATLPNLNLLQSWLKAELYHTTFRPVELREMIKIADVLYDSRLQQIRSVRTDNPIFAKDQDNVGQLCIETLLEGCSVLIFCPGKDWCEELARNVARLIHEYRKLQTDEGKKIVEQIQGDAIKELKMQLVDSPGGLEPALDTVLTYAVAYHHAGLTAEEREIIETGFKQGTLKIIVATSTLSSGVNLPARRVLIRSPMFGGRTMDGLTYKQMIGRAGRKGKDTLGESILICTEAQRRAGESLISTDLQPLSSCLDINGHIHLKRAILETIASNVVQTRTELELFMKCTLLCTEKGTNYDYFTSNNDQKTENDPIASSISFLLEYEFIRLQFNDQLQEEIFVATKLGIACLSASLPPNEGFMLFSELQKSRQCFVLESELHAIYLVTPYSVCYQLHDVDWLAFVDMWEKLPKAMRRIGEVVGVKNAFLMKAMRSKSNLDQKQLQIHKRFYIALALQELVNEVPLGKVASKYKCSRGMLQTLQQMASTFAGIVTSFCSALNWDLLALIVGQFKDRLFFGIHRDLMDLMQIPDLNAQRARALFNAGIKDIRDLATADIFTIEKILHNSIGFDTEKQKEGEEKYDAHERANLRKLFITGKAGLSVSEAAKMLIEQARNFLTIEMGVQNVDWSRKEPEIDQNEPKIPVEIEVKSSKKRKSDEMCSETSPQRFKKVQSRSHKMTLRSSMSPKSSPQASSTFKTPDIPLNSSNPKNKLNRSSQEIECSPEYLKQAQKSRLQLSRSRISHRTQAKLLRKSPVKTSNDEISKEFDICDDSSNENQSLFHQSLLMNVSESIEIVDTSMVNGYKQLHIIDVCKNRQFFYAFEKELKENAKEISIAIGISANETPIKSTIGGNLLQNHRRTLTGIENHKFHVSDKKHLNGIAFCMNDNYVYFLTLQDAENDPLITSNAKIKLIKDLLKRSDVILSFYDAKEHLKAVSRGFDTFLSVKSTVFDPKVATWMLQPDLDNTLANMMSKYAENCHGIWNMLENGGSFNSIALNYRSGNDARLRSCVEACLVQNIIKVQIELLQDTGKGYLFKSFTDIEMPIQVLLYKMEFNGMAVDKDRLISLKDTCISLQKELTNEIYKQVGYKFNIESVNEVAKVLNLQKQGKTRPSTSKDALKKLNCPIAELIMQYRQLSAALSKFLYPFIKNGVESGRIHSKSCYTNTGRLSMYEPSLQNVSKNFCISIPGRSISHEVSCRSAFRVPPGRCILTADFCQLELRILTHLSQDSTLIRIMKSEEDVFKSIAAKWYKTTIRDVSDKQRNDAKQICYGIIYGMGVRGFAEALETTEDEALSLTDQFHLTYPGIRQYTEAIVQRARRKGFIETLTGRRRYLPNLMSDNMNDQRQAERQAVNTTIQGSAADIAKHAMIRMEKNLARYEKDLGICSKNQVNLILHLHDELVYEVPSEKVHKVAKVLKYSMENCIKLSIPLKVKMKMGRSWGELTEI</sequence>
<dbReference type="SUPFAM" id="SSF56672">
    <property type="entry name" value="DNA/RNA polymerases"/>
    <property type="match status" value="1"/>
</dbReference>
<dbReference type="PANTHER" id="PTHR10133">
    <property type="entry name" value="DNA POLYMERASE I"/>
    <property type="match status" value="1"/>
</dbReference>
<evidence type="ECO:0000256" key="5">
    <source>
        <dbReference type="ARBA" id="ARBA00022679"/>
    </source>
</evidence>
<dbReference type="GO" id="GO:0005524">
    <property type="term" value="F:ATP binding"/>
    <property type="evidence" value="ECO:0007669"/>
    <property type="project" value="UniProtKB-KW"/>
</dbReference>
<keyword evidence="9" id="KW-0378">Hydrolase</keyword>
<feature type="region of interest" description="Disordered" evidence="16">
    <location>
        <begin position="1114"/>
        <end position="1204"/>
    </location>
</feature>
<keyword evidence="13" id="KW-0539">Nucleus</keyword>
<evidence type="ECO:0000256" key="7">
    <source>
        <dbReference type="ARBA" id="ARBA00022741"/>
    </source>
</evidence>
<name>A0A336K7L4_CULSO</name>
<accession>A0A336K7L4</accession>
<evidence type="ECO:0000256" key="4">
    <source>
        <dbReference type="ARBA" id="ARBA00012417"/>
    </source>
</evidence>
<feature type="domain" description="Helicase C-terminal" evidence="18">
    <location>
        <begin position="548"/>
        <end position="755"/>
    </location>
</feature>
<feature type="compositionally biased region" description="Low complexity" evidence="16">
    <location>
        <begin position="1166"/>
        <end position="1178"/>
    </location>
</feature>
<dbReference type="OMA" id="PRVACWL"/>
<evidence type="ECO:0000256" key="12">
    <source>
        <dbReference type="ARBA" id="ARBA00023204"/>
    </source>
</evidence>
<dbReference type="Gene3D" id="1.10.3380.20">
    <property type="match status" value="1"/>
</dbReference>
<evidence type="ECO:0000256" key="9">
    <source>
        <dbReference type="ARBA" id="ARBA00022801"/>
    </source>
</evidence>
<evidence type="ECO:0000259" key="18">
    <source>
        <dbReference type="PROSITE" id="PS51194"/>
    </source>
</evidence>
<evidence type="ECO:0000256" key="3">
    <source>
        <dbReference type="ARBA" id="ARBA00007705"/>
    </source>
</evidence>
<dbReference type="GO" id="GO:0006261">
    <property type="term" value="P:DNA-templated DNA replication"/>
    <property type="evidence" value="ECO:0007669"/>
    <property type="project" value="InterPro"/>
</dbReference>
<evidence type="ECO:0000256" key="13">
    <source>
        <dbReference type="ARBA" id="ARBA00023242"/>
    </source>
</evidence>
<dbReference type="VEuPathDB" id="VectorBase:CSON000336"/>
<dbReference type="Gene3D" id="1.20.1060.10">
    <property type="entry name" value="Taq DNA Polymerase, Chain T, domain 4"/>
    <property type="match status" value="1"/>
</dbReference>
<dbReference type="InterPro" id="IPR027417">
    <property type="entry name" value="P-loop_NTPase"/>
</dbReference>